<keyword evidence="6 7" id="KW-0143">Chaperone</keyword>
<evidence type="ECO:0000313" key="10">
    <source>
        <dbReference type="EMBL" id="KAA5802321.1"/>
    </source>
</evidence>
<dbReference type="RefSeq" id="WP_150023571.1">
    <property type="nucleotide sequence ID" value="NZ_VWOJ01000003.1"/>
</dbReference>
<dbReference type="NCBIfam" id="NF003544">
    <property type="entry name" value="PRK05201.1"/>
    <property type="match status" value="1"/>
</dbReference>
<feature type="binding site" evidence="7">
    <location>
        <begin position="60"/>
        <end position="65"/>
    </location>
    <ligand>
        <name>ATP</name>
        <dbReference type="ChEBI" id="CHEBI:30616"/>
    </ligand>
</feature>
<dbReference type="NCBIfam" id="TIGR00390">
    <property type="entry name" value="hslU"/>
    <property type="match status" value="1"/>
</dbReference>
<evidence type="ECO:0000256" key="7">
    <source>
        <dbReference type="HAMAP-Rule" id="MF_00249"/>
    </source>
</evidence>
<keyword evidence="3 7" id="KW-0963">Cytoplasm</keyword>
<evidence type="ECO:0000256" key="2">
    <source>
        <dbReference type="ARBA" id="ARBA00009771"/>
    </source>
</evidence>
<dbReference type="Gene3D" id="3.40.50.300">
    <property type="entry name" value="P-loop containing nucleotide triphosphate hydrolases"/>
    <property type="match status" value="2"/>
</dbReference>
<feature type="binding site" evidence="7">
    <location>
        <position position="247"/>
    </location>
    <ligand>
        <name>ATP</name>
        <dbReference type="ChEBI" id="CHEBI:30616"/>
    </ligand>
</feature>
<keyword evidence="10" id="KW-0645">Protease</keyword>
<dbReference type="CDD" id="cd19498">
    <property type="entry name" value="RecA-like_HslU"/>
    <property type="match status" value="1"/>
</dbReference>
<feature type="domain" description="Clp ATPase C-terminal" evidence="9">
    <location>
        <begin position="326"/>
        <end position="420"/>
    </location>
</feature>
<feature type="binding site" evidence="7">
    <location>
        <position position="312"/>
    </location>
    <ligand>
        <name>ATP</name>
        <dbReference type="ChEBI" id="CHEBI:30616"/>
    </ligand>
</feature>
<keyword evidence="10" id="KW-0378">Hydrolase</keyword>
<dbReference type="HAMAP" id="MF_00249">
    <property type="entry name" value="HslU"/>
    <property type="match status" value="1"/>
</dbReference>
<evidence type="ECO:0000256" key="3">
    <source>
        <dbReference type="ARBA" id="ARBA00022490"/>
    </source>
</evidence>
<dbReference type="Gene3D" id="1.10.8.60">
    <property type="match status" value="1"/>
</dbReference>
<dbReference type="Proteomes" id="UP000325122">
    <property type="component" value="Unassembled WGS sequence"/>
</dbReference>
<dbReference type="GO" id="GO:0008233">
    <property type="term" value="F:peptidase activity"/>
    <property type="evidence" value="ECO:0007669"/>
    <property type="project" value="UniProtKB-KW"/>
</dbReference>
<feature type="binding site" evidence="7">
    <location>
        <position position="18"/>
    </location>
    <ligand>
        <name>ATP</name>
        <dbReference type="ChEBI" id="CHEBI:30616"/>
    </ligand>
</feature>
<dbReference type="FunFam" id="3.40.50.300:FF:000213">
    <property type="entry name" value="ATP-dependent protease ATPase subunit HslU"/>
    <property type="match status" value="1"/>
</dbReference>
<sequence>MTEYSPREIVSELDRHIIGQSEAKKAVAIALRNRWRRKRLPEGLREEVTPKNILMIGPTGVGKTEISRRLAKLAGAPFLKVEATKFTEVGYVGRDVDSIARDLVEVAISIVREAKREEVKAKAHGAAERRVLDALVGADASASTREAFRKKLLAGELDDKEIEIQLSDDSSPLSNIDIPGMPGGVGMINLSEILGKGFGGRAKTVRTTVKDAYAPLINEEADKLLDESQIQAEAVRLAENEGIVFLDEIDKVAARAESRGADVSREGVQRDLLPLIEGATVATKYGPVKTDHVLFIASGAFHVTKPSDLLPELQGRLPIRVELRALTRDDFRRILTEPQASLVTQYVALMKTEGFELTFEDSAIDAIADYAAEVNASVENIGARRLQTILERVVEEISFTASDRPGEALSVDAAYVKDRVDSLAKNADLSKFIL</sequence>
<feature type="domain" description="AAA+ ATPase" evidence="8">
    <location>
        <begin position="49"/>
        <end position="323"/>
    </location>
</feature>
<keyword evidence="11" id="KW-1185">Reference proteome</keyword>
<organism evidence="10 11">
    <name type="scientific">Alkalicaulis satelles</name>
    <dbReference type="NCBI Taxonomy" id="2609175"/>
    <lineage>
        <taxon>Bacteria</taxon>
        <taxon>Pseudomonadati</taxon>
        <taxon>Pseudomonadota</taxon>
        <taxon>Alphaproteobacteria</taxon>
        <taxon>Maricaulales</taxon>
        <taxon>Maricaulaceae</taxon>
        <taxon>Alkalicaulis</taxon>
    </lineage>
</organism>
<dbReference type="GO" id="GO:0005524">
    <property type="term" value="F:ATP binding"/>
    <property type="evidence" value="ECO:0007669"/>
    <property type="project" value="UniProtKB-UniRule"/>
</dbReference>
<dbReference type="AlphaFoldDB" id="A0A5M6ZJB3"/>
<comment type="function">
    <text evidence="7">ATPase subunit of a proteasome-like degradation complex; this subunit has chaperone activity. The binding of ATP and its subsequent hydrolysis by HslU are essential for unfolding of protein substrates subsequently hydrolyzed by HslV. HslU recognizes the N-terminal part of its protein substrates and unfolds these before they are guided to HslV for hydrolysis.</text>
</comment>
<dbReference type="FunFam" id="3.40.50.300:FF:000220">
    <property type="entry name" value="ATP-dependent protease ATPase subunit HslU"/>
    <property type="match status" value="1"/>
</dbReference>
<dbReference type="InterPro" id="IPR003593">
    <property type="entry name" value="AAA+_ATPase"/>
</dbReference>
<dbReference type="PANTHER" id="PTHR48102">
    <property type="entry name" value="ATP-DEPENDENT CLP PROTEASE ATP-BINDING SUBUNIT CLPX-LIKE, MITOCHONDRIAL-RELATED"/>
    <property type="match status" value="1"/>
</dbReference>
<dbReference type="EMBL" id="VWOJ01000003">
    <property type="protein sequence ID" value="KAA5802321.1"/>
    <property type="molecule type" value="Genomic_DNA"/>
</dbReference>
<dbReference type="SMART" id="SM01086">
    <property type="entry name" value="ClpB_D2-small"/>
    <property type="match status" value="1"/>
</dbReference>
<dbReference type="InterPro" id="IPR019489">
    <property type="entry name" value="Clp_ATPase_C"/>
</dbReference>
<evidence type="ECO:0000259" key="9">
    <source>
        <dbReference type="SMART" id="SM01086"/>
    </source>
</evidence>
<reference evidence="10 11" key="1">
    <citation type="submission" date="2019-09" db="EMBL/GenBank/DDBJ databases">
        <authorList>
            <person name="Kevbrin V."/>
            <person name="Grouzdev D.S."/>
        </authorList>
    </citation>
    <scope>NUCLEOTIDE SEQUENCE [LARGE SCALE GENOMIC DNA]</scope>
    <source>
        <strain evidence="10 11">G-192</strain>
    </source>
</reference>
<evidence type="ECO:0000256" key="1">
    <source>
        <dbReference type="ARBA" id="ARBA00004496"/>
    </source>
</evidence>
<dbReference type="PANTHER" id="PTHR48102:SF3">
    <property type="entry name" value="ATP-DEPENDENT PROTEASE ATPASE SUBUNIT HSLU"/>
    <property type="match status" value="1"/>
</dbReference>
<dbReference type="InterPro" id="IPR050052">
    <property type="entry name" value="ATP-dep_Clp_protease_ClpX"/>
</dbReference>
<dbReference type="GO" id="GO:0009376">
    <property type="term" value="C:HslUV protease complex"/>
    <property type="evidence" value="ECO:0007669"/>
    <property type="project" value="UniProtKB-UniRule"/>
</dbReference>
<dbReference type="GO" id="GO:0043335">
    <property type="term" value="P:protein unfolding"/>
    <property type="evidence" value="ECO:0007669"/>
    <property type="project" value="UniProtKB-UniRule"/>
</dbReference>
<dbReference type="Pfam" id="PF07724">
    <property type="entry name" value="AAA_2"/>
    <property type="match status" value="1"/>
</dbReference>
<evidence type="ECO:0000256" key="4">
    <source>
        <dbReference type="ARBA" id="ARBA00022741"/>
    </source>
</evidence>
<comment type="subcellular location">
    <subcellularLocation>
        <location evidence="1 7">Cytoplasm</location>
    </subcellularLocation>
</comment>
<evidence type="ECO:0000313" key="11">
    <source>
        <dbReference type="Proteomes" id="UP000325122"/>
    </source>
</evidence>
<evidence type="ECO:0000259" key="8">
    <source>
        <dbReference type="SMART" id="SM00382"/>
    </source>
</evidence>
<comment type="similarity">
    <text evidence="2 7">Belongs to the ClpX chaperone family. HslU subfamily.</text>
</comment>
<name>A0A5M6ZJB3_9PROT</name>
<proteinExistence type="inferred from homology"/>
<comment type="caution">
    <text evidence="10">The sequence shown here is derived from an EMBL/GenBank/DDBJ whole genome shotgun (WGS) entry which is preliminary data.</text>
</comment>
<dbReference type="InterPro" id="IPR011704">
    <property type="entry name" value="ATPase_dyneun-rel_AAA"/>
</dbReference>
<dbReference type="SMART" id="SM00382">
    <property type="entry name" value="AAA"/>
    <property type="match status" value="1"/>
</dbReference>
<gene>
    <name evidence="7 10" type="primary">hslU</name>
    <name evidence="10" type="ORF">F1654_10870</name>
</gene>
<dbReference type="Pfam" id="PF07728">
    <property type="entry name" value="AAA_5"/>
    <property type="match status" value="1"/>
</dbReference>
<evidence type="ECO:0000256" key="6">
    <source>
        <dbReference type="ARBA" id="ARBA00023186"/>
    </source>
</evidence>
<evidence type="ECO:0000256" key="5">
    <source>
        <dbReference type="ARBA" id="ARBA00022840"/>
    </source>
</evidence>
<keyword evidence="4 7" id="KW-0547">Nucleotide-binding</keyword>
<keyword evidence="5 7" id="KW-0067">ATP-binding</keyword>
<dbReference type="GO" id="GO:0016887">
    <property type="term" value="F:ATP hydrolysis activity"/>
    <property type="evidence" value="ECO:0007669"/>
    <property type="project" value="InterPro"/>
</dbReference>
<accession>A0A5M6ZJB3</accession>
<feature type="binding site" evidence="7">
    <location>
        <position position="384"/>
    </location>
    <ligand>
        <name>ATP</name>
        <dbReference type="ChEBI" id="CHEBI:30616"/>
    </ligand>
</feature>
<comment type="subunit">
    <text evidence="7">A double ring-shaped homohexamer of HslV is capped on each side by a ring-shaped HslU homohexamer. The assembly of the HslU/HslV complex is dependent on binding of ATP.</text>
</comment>
<dbReference type="SUPFAM" id="SSF52540">
    <property type="entry name" value="P-loop containing nucleoside triphosphate hydrolases"/>
    <property type="match status" value="1"/>
</dbReference>
<dbReference type="InterPro" id="IPR004491">
    <property type="entry name" value="HslU"/>
</dbReference>
<dbReference type="GO" id="GO:0036402">
    <property type="term" value="F:proteasome-activating activity"/>
    <property type="evidence" value="ECO:0007669"/>
    <property type="project" value="UniProtKB-UniRule"/>
</dbReference>
<dbReference type="InterPro" id="IPR003959">
    <property type="entry name" value="ATPase_AAA_core"/>
</dbReference>
<dbReference type="InterPro" id="IPR027417">
    <property type="entry name" value="P-loop_NTPase"/>
</dbReference>
<protein>
    <recommendedName>
        <fullName evidence="7">ATP-dependent protease ATPase subunit HslU</fullName>
    </recommendedName>
    <alternativeName>
        <fullName evidence="7">Unfoldase HslU</fullName>
    </alternativeName>
</protein>